<sequence>MILLVFLLVWSAFFAGAETIYSSVNKIRLRQFAKEGRPGSKKALHIAEDFDNMISAVLVGNNITNTAAATISAQIFIEMVGGNTGVILNTVVMTIVILIFGEILPKTLANEKTETLAIAFAGLMTIIIKICSPISKLFIKMTEFLLKFFKDKNDPLPSVTEEEIKVILDISEKEGVIDHLERKLMLRSMHLDETPIREFMTPRIDMVAININQPIEEIIELFFESRYSRIPVYEESIDNIIGILTEKDFLNDLIINDHTDIRKLIRKPIFVVETMKVSSILPQLKQEKVPVAIVLDEFSGTSGLVTLKDILEGIVGEILDDRDEKVKLITKVSENVYIFHPKYQLHRFADKLNIRMPKSDYNTLGGWVLENLETVPSKGDSFIYDNLKVSVEDIENQRINSIKVEIQSIPNADDYTRP</sequence>
<evidence type="ECO:0000256" key="2">
    <source>
        <dbReference type="ARBA" id="ARBA00006337"/>
    </source>
</evidence>
<dbReference type="InterPro" id="IPR036318">
    <property type="entry name" value="FAD-bd_PCMH-like_sf"/>
</dbReference>
<feature type="transmembrane region" description="Helical" evidence="11">
    <location>
        <begin position="116"/>
        <end position="139"/>
    </location>
</feature>
<dbReference type="FunFam" id="3.10.580.10:FF:000002">
    <property type="entry name" value="Magnesium/cobalt efflux protein CorC"/>
    <property type="match status" value="1"/>
</dbReference>
<keyword evidence="6 10" id="KW-1133">Transmembrane helix</keyword>
<organism evidence="14 15">
    <name type="scientific">Salinibacillus xinjiangensis</name>
    <dbReference type="NCBI Taxonomy" id="1229268"/>
    <lineage>
        <taxon>Bacteria</taxon>
        <taxon>Bacillati</taxon>
        <taxon>Bacillota</taxon>
        <taxon>Bacilli</taxon>
        <taxon>Bacillales</taxon>
        <taxon>Bacillaceae</taxon>
        <taxon>Salinibacillus</taxon>
    </lineage>
</organism>
<evidence type="ECO:0000256" key="6">
    <source>
        <dbReference type="ARBA" id="ARBA00022989"/>
    </source>
</evidence>
<dbReference type="InterPro" id="IPR044751">
    <property type="entry name" value="Ion_transp-like_CBS"/>
</dbReference>
<dbReference type="InterPro" id="IPR000644">
    <property type="entry name" value="CBS_dom"/>
</dbReference>
<keyword evidence="8 10" id="KW-0472">Membrane</keyword>
<feature type="domain" description="CBS" evidence="12">
    <location>
        <begin position="264"/>
        <end position="324"/>
    </location>
</feature>
<evidence type="ECO:0000256" key="1">
    <source>
        <dbReference type="ARBA" id="ARBA00004651"/>
    </source>
</evidence>
<accession>A0A6G1XAA0</accession>
<dbReference type="SUPFAM" id="SSF56176">
    <property type="entry name" value="FAD-binding/transporter-associated domain-like"/>
    <property type="match status" value="1"/>
</dbReference>
<dbReference type="PROSITE" id="PS51371">
    <property type="entry name" value="CBS"/>
    <property type="match status" value="2"/>
</dbReference>
<keyword evidence="5" id="KW-0677">Repeat</keyword>
<dbReference type="Gene3D" id="3.10.580.10">
    <property type="entry name" value="CBS-domain"/>
    <property type="match status" value="1"/>
</dbReference>
<evidence type="ECO:0000313" key="15">
    <source>
        <dbReference type="Proteomes" id="UP000480185"/>
    </source>
</evidence>
<comment type="caution">
    <text evidence="14">The sequence shown here is derived from an EMBL/GenBank/DDBJ whole genome shotgun (WGS) entry which is preliminary data.</text>
</comment>
<evidence type="ECO:0000259" key="12">
    <source>
        <dbReference type="PROSITE" id="PS51371"/>
    </source>
</evidence>
<dbReference type="GO" id="GO:0005886">
    <property type="term" value="C:plasma membrane"/>
    <property type="evidence" value="ECO:0007669"/>
    <property type="project" value="UniProtKB-SubCell"/>
</dbReference>
<dbReference type="GO" id="GO:0050660">
    <property type="term" value="F:flavin adenine dinucleotide binding"/>
    <property type="evidence" value="ECO:0007669"/>
    <property type="project" value="InterPro"/>
</dbReference>
<dbReference type="PANTHER" id="PTHR22777">
    <property type="entry name" value="HEMOLYSIN-RELATED"/>
    <property type="match status" value="1"/>
</dbReference>
<dbReference type="Pfam" id="PF01595">
    <property type="entry name" value="CNNM"/>
    <property type="match status" value="1"/>
</dbReference>
<name>A0A6G1XAA0_9BACI</name>
<dbReference type="Gene3D" id="3.30.465.10">
    <property type="match status" value="1"/>
</dbReference>
<dbReference type="CDD" id="cd04590">
    <property type="entry name" value="CBS_pair_CorC_HlyC_assoc"/>
    <property type="match status" value="1"/>
</dbReference>
<dbReference type="SMART" id="SM01091">
    <property type="entry name" value="CorC_HlyC"/>
    <property type="match status" value="1"/>
</dbReference>
<evidence type="ECO:0000313" key="14">
    <source>
        <dbReference type="EMBL" id="MRG87904.1"/>
    </source>
</evidence>
<keyword evidence="7 9" id="KW-0129">CBS domain</keyword>
<evidence type="ECO:0000256" key="10">
    <source>
        <dbReference type="PROSITE-ProRule" id="PRU01193"/>
    </source>
</evidence>
<evidence type="ECO:0000256" key="8">
    <source>
        <dbReference type="ARBA" id="ARBA00023136"/>
    </source>
</evidence>
<gene>
    <name evidence="14" type="ORF">GH754_16695</name>
</gene>
<dbReference type="Pfam" id="PF00571">
    <property type="entry name" value="CBS"/>
    <property type="match status" value="2"/>
</dbReference>
<dbReference type="PANTHER" id="PTHR22777:SF32">
    <property type="entry name" value="UPF0053 INNER MEMBRANE PROTEIN YFJD"/>
    <property type="match status" value="1"/>
</dbReference>
<dbReference type="InterPro" id="IPR002550">
    <property type="entry name" value="CNNM"/>
</dbReference>
<feature type="domain" description="CBS" evidence="12">
    <location>
        <begin position="200"/>
        <end position="261"/>
    </location>
</feature>
<keyword evidence="15" id="KW-1185">Reference proteome</keyword>
<dbReference type="InterPro" id="IPR046342">
    <property type="entry name" value="CBS_dom_sf"/>
</dbReference>
<feature type="transmembrane region" description="Helical" evidence="11">
    <location>
        <begin position="86"/>
        <end position="104"/>
    </location>
</feature>
<protein>
    <submittedName>
        <fullName evidence="14">DUF21 domain-containing protein</fullName>
    </submittedName>
</protein>
<keyword evidence="4 10" id="KW-0812">Transmembrane</keyword>
<keyword evidence="3" id="KW-1003">Cell membrane</keyword>
<dbReference type="AlphaFoldDB" id="A0A6G1XAA0"/>
<dbReference type="EMBL" id="WJNH01000013">
    <property type="protein sequence ID" value="MRG87904.1"/>
    <property type="molecule type" value="Genomic_DNA"/>
</dbReference>
<evidence type="ECO:0000256" key="7">
    <source>
        <dbReference type="ARBA" id="ARBA00023122"/>
    </source>
</evidence>
<dbReference type="PROSITE" id="PS51846">
    <property type="entry name" value="CNNM"/>
    <property type="match status" value="1"/>
</dbReference>
<comment type="similarity">
    <text evidence="2">Belongs to the UPF0053 family.</text>
</comment>
<evidence type="ECO:0000256" key="4">
    <source>
        <dbReference type="ARBA" id="ARBA00022692"/>
    </source>
</evidence>
<dbReference type="SMART" id="SM00116">
    <property type="entry name" value="CBS"/>
    <property type="match status" value="1"/>
</dbReference>
<evidence type="ECO:0000256" key="9">
    <source>
        <dbReference type="PROSITE-ProRule" id="PRU00703"/>
    </source>
</evidence>
<dbReference type="Proteomes" id="UP000480185">
    <property type="component" value="Unassembled WGS sequence"/>
</dbReference>
<dbReference type="Pfam" id="PF03471">
    <property type="entry name" value="CorC_HlyC"/>
    <property type="match status" value="1"/>
</dbReference>
<reference evidence="14 15" key="1">
    <citation type="submission" date="2019-11" db="EMBL/GenBank/DDBJ databases">
        <authorList>
            <person name="Li J."/>
        </authorList>
    </citation>
    <scope>NUCLEOTIDE SEQUENCE [LARGE SCALE GENOMIC DNA]</scope>
    <source>
        <strain evidence="14 15">J4</strain>
    </source>
</reference>
<feature type="domain" description="CNNM transmembrane" evidence="13">
    <location>
        <begin position="1"/>
        <end position="181"/>
    </location>
</feature>
<dbReference type="SUPFAM" id="SSF54631">
    <property type="entry name" value="CBS-domain pair"/>
    <property type="match status" value="1"/>
</dbReference>
<proteinExistence type="inferred from homology"/>
<evidence type="ECO:0000256" key="11">
    <source>
        <dbReference type="SAM" id="Phobius"/>
    </source>
</evidence>
<evidence type="ECO:0000256" key="5">
    <source>
        <dbReference type="ARBA" id="ARBA00022737"/>
    </source>
</evidence>
<evidence type="ECO:0000259" key="13">
    <source>
        <dbReference type="PROSITE" id="PS51846"/>
    </source>
</evidence>
<dbReference type="InterPro" id="IPR005170">
    <property type="entry name" value="Transptr-assoc_dom"/>
</dbReference>
<comment type="subcellular location">
    <subcellularLocation>
        <location evidence="1">Cell membrane</location>
        <topology evidence="1">Multi-pass membrane protein</topology>
    </subcellularLocation>
</comment>
<dbReference type="InterPro" id="IPR016169">
    <property type="entry name" value="FAD-bd_PCMH_sub2"/>
</dbReference>
<evidence type="ECO:0000256" key="3">
    <source>
        <dbReference type="ARBA" id="ARBA00022475"/>
    </source>
</evidence>